<feature type="transmembrane region" description="Helical" evidence="4">
    <location>
        <begin position="107"/>
        <end position="126"/>
    </location>
</feature>
<evidence type="ECO:0000256" key="2">
    <source>
        <dbReference type="ARBA" id="ARBA00022989"/>
    </source>
</evidence>
<feature type="transmembrane region" description="Helical" evidence="4">
    <location>
        <begin position="290"/>
        <end position="313"/>
    </location>
</feature>
<feature type="transmembrane region" description="Helical" evidence="4">
    <location>
        <begin position="179"/>
        <end position="197"/>
    </location>
</feature>
<proteinExistence type="predicted"/>
<evidence type="ECO:0000256" key="1">
    <source>
        <dbReference type="ARBA" id="ARBA00022692"/>
    </source>
</evidence>
<feature type="transmembrane region" description="Helical" evidence="4">
    <location>
        <begin position="234"/>
        <end position="253"/>
    </location>
</feature>
<accession>A0A451AD40</accession>
<dbReference type="PANTHER" id="PTHR23526">
    <property type="entry name" value="INTEGRAL MEMBRANE TRANSPORT PROTEIN-RELATED"/>
    <property type="match status" value="1"/>
</dbReference>
<protein>
    <submittedName>
        <fullName evidence="5">Major Facilitator Superfamily protein</fullName>
    </submittedName>
</protein>
<keyword evidence="3 4" id="KW-0472">Membrane</keyword>
<feature type="transmembrane region" description="Helical" evidence="4">
    <location>
        <begin position="50"/>
        <end position="72"/>
    </location>
</feature>
<evidence type="ECO:0000313" key="5">
    <source>
        <dbReference type="EMBL" id="VFK63933.1"/>
    </source>
</evidence>
<gene>
    <name evidence="5" type="ORF">BECKTUN1418D_GA0071000_12322</name>
</gene>
<sequence>MNDQRRRYNQRLLIAIHIAILPLLTSFGMANAGLLQLYATNILDLDEDKIGLLIGLPALVIPLQLLGLYLIGRLGNKRTVMLGFLLLFCLLPLMLIIPGVYRQDTTLGFALLCATVMAMHLAHDATKGVALQPMFRESTLPGERGRFLSKISLTANGFNLLFFATLSVMFGARIDMGEYAWITFFLMGYCAFAFVTIHRFQNIRDDGGDNLPHLSRRHFMQGLREALMSGNYRLSLMVMALTILSSLPLFVTYLSTGPQLDASHISQLMSINVAGTMAGLLVWGRLIDRMGFMGVLSVILSLFVASGGLWLFAQPVIPPHGISLSLVVLGLIAGLTGFLRSGLRLALLVGVHNGVTQHTAVVALAVFNTSSLILGSLASIAVGYYLDFTLGSRIIDFGRFYLDSYQLLGLTGALLCAVAGMLCRR</sequence>
<feature type="transmembrane region" description="Helical" evidence="4">
    <location>
        <begin position="405"/>
        <end position="423"/>
    </location>
</feature>
<dbReference type="Gene3D" id="1.20.1250.20">
    <property type="entry name" value="MFS general substrate transporter like domains"/>
    <property type="match status" value="2"/>
</dbReference>
<reference evidence="5" key="1">
    <citation type="submission" date="2019-02" db="EMBL/GenBank/DDBJ databases">
        <authorList>
            <person name="Gruber-Vodicka R. H."/>
            <person name="Seah K. B. B."/>
        </authorList>
    </citation>
    <scope>NUCLEOTIDE SEQUENCE</scope>
    <source>
        <strain evidence="5">BECK_BY1</strain>
    </source>
</reference>
<dbReference type="EMBL" id="CAADFX010000232">
    <property type="protein sequence ID" value="VFK63933.1"/>
    <property type="molecule type" value="Genomic_DNA"/>
</dbReference>
<dbReference type="InterPro" id="IPR036259">
    <property type="entry name" value="MFS_trans_sf"/>
</dbReference>
<keyword evidence="1 4" id="KW-0812">Transmembrane</keyword>
<dbReference type="InterPro" id="IPR052528">
    <property type="entry name" value="Sugar_transport-like"/>
</dbReference>
<feature type="transmembrane region" description="Helical" evidence="4">
    <location>
        <begin position="147"/>
        <end position="173"/>
    </location>
</feature>
<evidence type="ECO:0000256" key="3">
    <source>
        <dbReference type="ARBA" id="ARBA00023136"/>
    </source>
</evidence>
<dbReference type="Pfam" id="PF07690">
    <property type="entry name" value="MFS_1"/>
    <property type="match status" value="1"/>
</dbReference>
<dbReference type="AlphaFoldDB" id="A0A451AD40"/>
<feature type="transmembrane region" description="Helical" evidence="4">
    <location>
        <begin position="360"/>
        <end position="385"/>
    </location>
</feature>
<feature type="transmembrane region" description="Helical" evidence="4">
    <location>
        <begin position="319"/>
        <end position="339"/>
    </location>
</feature>
<organism evidence="5">
    <name type="scientific">Candidatus Kentrum sp. TUN</name>
    <dbReference type="NCBI Taxonomy" id="2126343"/>
    <lineage>
        <taxon>Bacteria</taxon>
        <taxon>Pseudomonadati</taxon>
        <taxon>Pseudomonadota</taxon>
        <taxon>Gammaproteobacteria</taxon>
        <taxon>Candidatus Kentrum</taxon>
    </lineage>
</organism>
<feature type="transmembrane region" description="Helical" evidence="4">
    <location>
        <begin position="12"/>
        <end position="38"/>
    </location>
</feature>
<name>A0A451AD40_9GAMM</name>
<keyword evidence="2 4" id="KW-1133">Transmembrane helix</keyword>
<evidence type="ECO:0000256" key="4">
    <source>
        <dbReference type="SAM" id="Phobius"/>
    </source>
</evidence>
<dbReference type="SUPFAM" id="SSF103473">
    <property type="entry name" value="MFS general substrate transporter"/>
    <property type="match status" value="1"/>
</dbReference>
<dbReference type="InterPro" id="IPR011701">
    <property type="entry name" value="MFS"/>
</dbReference>
<dbReference type="PANTHER" id="PTHR23526:SF2">
    <property type="entry name" value="MAJOR FACILITATOR SUPERFAMILY (MFS) PROFILE DOMAIN-CONTAINING PROTEIN"/>
    <property type="match status" value="1"/>
</dbReference>
<feature type="transmembrane region" description="Helical" evidence="4">
    <location>
        <begin position="79"/>
        <end position="101"/>
    </location>
</feature>
<feature type="transmembrane region" description="Helical" evidence="4">
    <location>
        <begin position="265"/>
        <end position="283"/>
    </location>
</feature>
<dbReference type="GO" id="GO:0022857">
    <property type="term" value="F:transmembrane transporter activity"/>
    <property type="evidence" value="ECO:0007669"/>
    <property type="project" value="InterPro"/>
</dbReference>